<accession>A0A084A9X2</accession>
<dbReference type="PATRIC" id="fig|1415168.3.peg.1877"/>
<sequence>MKKFYFFEYDYYMLLFFTLSEINKISEQLDKLRQKIILETASSQLKEQEKDNDKIYFH</sequence>
<name>A0A084A9X2_LACLC</name>
<gene>
    <name evidence="1" type="ORF">U725_01805</name>
</gene>
<evidence type="ECO:0000313" key="1">
    <source>
        <dbReference type="EMBL" id="KEY62101.1"/>
    </source>
</evidence>
<dbReference type="RefSeq" id="WP_014734944.1">
    <property type="nucleotide sequence ID" value="NZ_AZSI01000078.1"/>
</dbReference>
<dbReference type="Proteomes" id="UP000028401">
    <property type="component" value="Unassembled WGS sequence"/>
</dbReference>
<evidence type="ECO:0000313" key="2">
    <source>
        <dbReference type="Proteomes" id="UP000028401"/>
    </source>
</evidence>
<comment type="caution">
    <text evidence="1">The sequence shown here is derived from an EMBL/GenBank/DDBJ whole genome shotgun (WGS) entry which is preliminary data.</text>
</comment>
<reference evidence="1 2" key="1">
    <citation type="submission" date="2014-06" db="EMBL/GenBank/DDBJ databases">
        <title>Draft genome sequence of the putrescine producing strain Lactococcus lactis subsp cremoris GE214.</title>
        <authorList>
            <person name="Ladero V."/>
            <person name="Linares D.M."/>
            <person name="del Rio B."/>
            <person name="Mayo B."/>
            <person name="Martin M.C."/>
            <person name="Fernandez M."/>
            <person name="Alvarez M.A."/>
        </authorList>
    </citation>
    <scope>NUCLEOTIDE SEQUENCE [LARGE SCALE GENOMIC DNA]</scope>
    <source>
        <strain evidence="1 2">GE214</strain>
    </source>
</reference>
<proteinExistence type="predicted"/>
<dbReference type="AlphaFoldDB" id="A0A084A9X2"/>
<dbReference type="EMBL" id="AZSI01000078">
    <property type="protein sequence ID" value="KEY62101.1"/>
    <property type="molecule type" value="Genomic_DNA"/>
</dbReference>
<organism evidence="1 2">
    <name type="scientific">Lactococcus cremoris subsp. cremoris GE214</name>
    <dbReference type="NCBI Taxonomy" id="1415168"/>
    <lineage>
        <taxon>Bacteria</taxon>
        <taxon>Bacillati</taxon>
        <taxon>Bacillota</taxon>
        <taxon>Bacilli</taxon>
        <taxon>Lactobacillales</taxon>
        <taxon>Streptococcaceae</taxon>
        <taxon>Lactococcus</taxon>
        <taxon>Lactococcus cremoris subsp. cremoris</taxon>
    </lineage>
</organism>
<protein>
    <submittedName>
        <fullName evidence="1">Putative phage related protein</fullName>
    </submittedName>
</protein>